<dbReference type="WBParaSite" id="nOo.2.0.1.t13595-RA">
    <property type="protein sequence ID" value="nOo.2.0.1.t13595-RA"/>
    <property type="gene ID" value="nOo.2.0.1.g13595"/>
</dbReference>
<accession>A0A182F0E5</accession>
<evidence type="ECO:0000313" key="4">
    <source>
        <dbReference type="WBParaSite" id="nOo.2.0.1.t13595-RA"/>
    </source>
</evidence>
<name>A0A182F0E5_ONCOC</name>
<protein>
    <submittedName>
        <fullName evidence="1 4">Uncharacterized protein</fullName>
    </submittedName>
</protein>
<keyword evidence="3" id="KW-1185">Reference proteome</keyword>
<evidence type="ECO:0000313" key="1">
    <source>
        <dbReference type="EMBL" id="VDN03451.1"/>
    </source>
</evidence>
<gene>
    <name evidence="1" type="ORF">NOO_LOCUS13595</name>
    <name evidence="2" type="ORF">NOO_LOCUS13908</name>
</gene>
<organism evidence="5">
    <name type="scientific">Onchocerca ochengi</name>
    <name type="common">Filarial nematode worm</name>
    <dbReference type="NCBI Taxonomy" id="42157"/>
    <lineage>
        <taxon>Eukaryota</taxon>
        <taxon>Metazoa</taxon>
        <taxon>Ecdysozoa</taxon>
        <taxon>Nematoda</taxon>
        <taxon>Chromadorea</taxon>
        <taxon>Rhabditida</taxon>
        <taxon>Spirurina</taxon>
        <taxon>Spiruromorpha</taxon>
        <taxon>Filarioidea</taxon>
        <taxon>Onchocercidae</taxon>
        <taxon>Onchocerca</taxon>
    </lineage>
</organism>
<dbReference type="Proteomes" id="UP000271087">
    <property type="component" value="Unassembled WGS sequence"/>
</dbReference>
<dbReference type="EMBL" id="UYRW01021110">
    <property type="protein sequence ID" value="VDN07173.1"/>
    <property type="molecule type" value="Genomic_DNA"/>
</dbReference>
<evidence type="ECO:0000313" key="5">
    <source>
        <dbReference type="WBParaSite" id="nOo.2.0.1.t13908-RA"/>
    </source>
</evidence>
<dbReference type="WBParaSite" id="nOo.2.0.1.t13908-RA">
    <property type="protein sequence ID" value="nOo.2.0.1.t13908-RA"/>
    <property type="gene ID" value="nOo.2.0.1.g13908"/>
</dbReference>
<sequence length="15" mass="1753">MRSIGLWDMDCLAIE</sequence>
<dbReference type="EMBL" id="UYRW01016653">
    <property type="protein sequence ID" value="VDN03451.1"/>
    <property type="molecule type" value="Genomic_DNA"/>
</dbReference>
<reference evidence="4 5" key="1">
    <citation type="submission" date="2016-06" db="UniProtKB">
        <authorList>
            <consortium name="WormBaseParasite"/>
        </authorList>
    </citation>
    <scope>IDENTIFICATION</scope>
</reference>
<proteinExistence type="predicted"/>
<evidence type="ECO:0000313" key="3">
    <source>
        <dbReference type="Proteomes" id="UP000271087"/>
    </source>
</evidence>
<reference evidence="1 3" key="2">
    <citation type="submission" date="2018-08" db="EMBL/GenBank/DDBJ databases">
        <authorList>
            <person name="Laetsch R D."/>
            <person name="Stevens L."/>
            <person name="Kumar S."/>
            <person name="Blaxter L. M."/>
        </authorList>
    </citation>
    <scope>NUCLEOTIDE SEQUENCE [LARGE SCALE GENOMIC DNA]</scope>
</reference>
<evidence type="ECO:0000313" key="2">
    <source>
        <dbReference type="EMBL" id="VDN07173.1"/>
    </source>
</evidence>